<dbReference type="PANTHER" id="PTHR46680:SF3">
    <property type="entry name" value="NF-KAPPA-B INHIBITOR CACTUS"/>
    <property type="match status" value="1"/>
</dbReference>
<dbReference type="PANTHER" id="PTHR46680">
    <property type="entry name" value="NF-KAPPA-B INHIBITOR ALPHA"/>
    <property type="match status" value="1"/>
</dbReference>
<dbReference type="KEGG" id="vg:22647526"/>
<evidence type="ECO:0000313" key="4">
    <source>
        <dbReference type="EMBL" id="AIZ77379.1"/>
    </source>
</evidence>
<proteinExistence type="predicted"/>
<reference evidence="4 5" key="1">
    <citation type="submission" date="2014-09" db="EMBL/GenBank/DDBJ databases">
        <title>Parapoxvirus (PPV) of red deer reveals sub-clinical infection and confirms a unique species.</title>
        <authorList>
            <person name="Friederichs S."/>
            <person name="Stefan K."/>
            <person name="Helmut B."/>
            <person name="Heike L."/>
            <person name="Mathias B."/>
        </authorList>
    </citation>
    <scope>NUCLEOTIDE SEQUENCE [LARGE SCALE GENOMIC DNA]</scope>
    <source>
        <strain evidence="4">HL953</strain>
    </source>
</reference>
<dbReference type="InterPro" id="IPR051070">
    <property type="entry name" value="NF-kappa-B_inhibitor"/>
</dbReference>
<accession>A0A0A7MA27</accession>
<keyword evidence="2 3" id="KW-0040">ANK repeat</keyword>
<keyword evidence="1" id="KW-0677">Repeat</keyword>
<evidence type="ECO:0000313" key="5">
    <source>
        <dbReference type="Proteomes" id="UP000107385"/>
    </source>
</evidence>
<sequence length="512" mass="54980">MDSDIDISVESALYDYFILNAERACVGEMVSLLVEGADVNYTGASDKTALHLYLHTKHPRPDVIIALLEAGAVVDSPERCCGASPAHLYVINAADVSMQVLEAMLTWGARIGDALTEQRFLSSVLREAVTRRPFHAQTEAIMDLLLSMGADINFSVGVGRTPLHSCLTGMCTDPQTVAAMLARGADVRAQDAYDMTPMAVLMKSSRATVQLLDMLVAAGSDLSAADFCGNTPLHQHALSARPRAAVFRRMIELGADPRATNMFGNTPMHCLAMHNTCRRSMTLPFVEAGVGIDVENMQFRIGPLHLAAAYNNTLGCRNLLRQGADPVAASASGRLPLANMVINRNRTTAEAALATRPPPSAVIEALTQAVGAGASAASRLCVAYVVARVGVARLPEAVMREHAEFARDCAAEAAALRGIVLGAPAVTALDIMRNPDVLATVVSGRARCIVRRMVYIYREEMFAALARLRHRSLLVARLRREVGPCSLPSELVERVLASVPLPDLRRSCGMDN</sequence>
<evidence type="ECO:0000256" key="1">
    <source>
        <dbReference type="ARBA" id="ARBA00022737"/>
    </source>
</evidence>
<dbReference type="Pfam" id="PF00023">
    <property type="entry name" value="Ank"/>
    <property type="match status" value="1"/>
</dbReference>
<dbReference type="SUPFAM" id="SSF48403">
    <property type="entry name" value="Ankyrin repeat"/>
    <property type="match status" value="2"/>
</dbReference>
<feature type="repeat" description="ANK" evidence="3">
    <location>
        <begin position="158"/>
        <end position="192"/>
    </location>
</feature>
<evidence type="ECO:0000256" key="2">
    <source>
        <dbReference type="ARBA" id="ARBA00023043"/>
    </source>
</evidence>
<name>A0A0A7MA27_9POXV</name>
<dbReference type="EMBL" id="KM502564">
    <property type="protein sequence ID" value="AIZ77379.1"/>
    <property type="molecule type" value="Genomic_DNA"/>
</dbReference>
<dbReference type="InterPro" id="IPR002110">
    <property type="entry name" value="Ankyrin_rpt"/>
</dbReference>
<dbReference type="SMART" id="SM00248">
    <property type="entry name" value="ANK"/>
    <property type="match status" value="8"/>
</dbReference>
<dbReference type="GO" id="GO:0051059">
    <property type="term" value="F:NF-kappaB binding"/>
    <property type="evidence" value="ECO:0007669"/>
    <property type="project" value="TreeGrafter"/>
</dbReference>
<dbReference type="OrthoDB" id="5744at10239"/>
<dbReference type="GO" id="GO:0071356">
    <property type="term" value="P:cellular response to tumor necrosis factor"/>
    <property type="evidence" value="ECO:0007669"/>
    <property type="project" value="TreeGrafter"/>
</dbReference>
<organism evidence="4 5">
    <name type="scientific">Parapoxvirus red deer/HL953</name>
    <dbReference type="NCBI Taxonomy" id="1579460"/>
    <lineage>
        <taxon>Viruses</taxon>
        <taxon>Varidnaviria</taxon>
        <taxon>Bamfordvirae</taxon>
        <taxon>Nucleocytoviricota</taxon>
        <taxon>Pokkesviricetes</taxon>
        <taxon>Chitovirales</taxon>
        <taxon>Poxviridae</taxon>
        <taxon>Chordopoxvirinae</taxon>
        <taxon>Parapoxvirus</taxon>
        <taxon>Parapoxvirus reddeerpox</taxon>
        <taxon>Red deerpox virus</taxon>
    </lineage>
</organism>
<evidence type="ECO:0000256" key="3">
    <source>
        <dbReference type="PROSITE-ProRule" id="PRU00023"/>
    </source>
</evidence>
<dbReference type="Proteomes" id="UP000107385">
    <property type="component" value="Segment"/>
</dbReference>
<feature type="repeat" description="ANK" evidence="3">
    <location>
        <begin position="228"/>
        <end position="262"/>
    </location>
</feature>
<dbReference type="RefSeq" id="YP_009112867.1">
    <property type="nucleotide sequence ID" value="NC_025963.1"/>
</dbReference>
<protein>
    <submittedName>
        <fullName evidence="4">Putative ankyrin repeat protein</fullName>
    </submittedName>
</protein>
<dbReference type="PROSITE" id="PS50088">
    <property type="entry name" value="ANK_REPEAT"/>
    <property type="match status" value="2"/>
</dbReference>
<dbReference type="Gene3D" id="1.25.40.20">
    <property type="entry name" value="Ankyrin repeat-containing domain"/>
    <property type="match status" value="3"/>
</dbReference>
<dbReference type="GeneID" id="22647526"/>
<dbReference type="InterPro" id="IPR036770">
    <property type="entry name" value="Ankyrin_rpt-contain_sf"/>
</dbReference>
<keyword evidence="5" id="KW-1185">Reference proteome</keyword>